<organism evidence="2 3">
    <name type="scientific">Cetraspora pellucida</name>
    <dbReference type="NCBI Taxonomy" id="1433469"/>
    <lineage>
        <taxon>Eukaryota</taxon>
        <taxon>Fungi</taxon>
        <taxon>Fungi incertae sedis</taxon>
        <taxon>Mucoromycota</taxon>
        <taxon>Glomeromycotina</taxon>
        <taxon>Glomeromycetes</taxon>
        <taxon>Diversisporales</taxon>
        <taxon>Gigasporaceae</taxon>
        <taxon>Cetraspora</taxon>
    </lineage>
</organism>
<reference evidence="2" key="1">
    <citation type="submission" date="2021-06" db="EMBL/GenBank/DDBJ databases">
        <authorList>
            <person name="Kallberg Y."/>
            <person name="Tangrot J."/>
            <person name="Rosling A."/>
        </authorList>
    </citation>
    <scope>NUCLEOTIDE SEQUENCE</scope>
    <source>
        <strain evidence="2">FL966</strain>
    </source>
</reference>
<dbReference type="Proteomes" id="UP000789759">
    <property type="component" value="Unassembled WGS sequence"/>
</dbReference>
<keyword evidence="3" id="KW-1185">Reference proteome</keyword>
<dbReference type="AlphaFoldDB" id="A0A9N9NWM2"/>
<comment type="caution">
    <text evidence="2">The sequence shown here is derived from an EMBL/GenBank/DDBJ whole genome shotgun (WGS) entry which is preliminary data.</text>
</comment>
<evidence type="ECO:0000256" key="1">
    <source>
        <dbReference type="SAM" id="SignalP"/>
    </source>
</evidence>
<evidence type="ECO:0000313" key="2">
    <source>
        <dbReference type="EMBL" id="CAG8770699.1"/>
    </source>
</evidence>
<evidence type="ECO:0000313" key="3">
    <source>
        <dbReference type="Proteomes" id="UP000789759"/>
    </source>
</evidence>
<name>A0A9N9NWM2_9GLOM</name>
<sequence length="159" mass="18402">MKKIYLITFTLIGFISIVRSKWIPRDTKINACDKLVENVLYSEQQFCSYSDIKACYESTPYNKTKATQIIETVKENLKVFYVLLEQSKEDPNPGFDFRLSSTDYHRFSFDQGLSSYSVIKEDGTQQLKVFDDMIDPGTIDCQVIYIDDRPAIDVITEFA</sequence>
<accession>A0A9N9NWM2</accession>
<protein>
    <submittedName>
        <fullName evidence="2">13765_t:CDS:1</fullName>
    </submittedName>
</protein>
<feature type="signal peptide" evidence="1">
    <location>
        <begin position="1"/>
        <end position="20"/>
    </location>
</feature>
<feature type="chain" id="PRO_5040218319" evidence="1">
    <location>
        <begin position="21"/>
        <end position="159"/>
    </location>
</feature>
<dbReference type="OrthoDB" id="2478159at2759"/>
<proteinExistence type="predicted"/>
<dbReference type="EMBL" id="CAJVQA010021797">
    <property type="protein sequence ID" value="CAG8770699.1"/>
    <property type="molecule type" value="Genomic_DNA"/>
</dbReference>
<gene>
    <name evidence="2" type="ORF">CPELLU_LOCUS15856</name>
</gene>
<keyword evidence="1" id="KW-0732">Signal</keyword>
<feature type="non-terminal residue" evidence="2">
    <location>
        <position position="159"/>
    </location>
</feature>